<dbReference type="PANTHER" id="PTHR24186">
    <property type="entry name" value="PROTEIN PHOSPHATASE 1 REGULATORY SUBUNIT"/>
    <property type="match status" value="1"/>
</dbReference>
<dbReference type="EMBL" id="CM001224">
    <property type="protein sequence ID" value="AET01702.2"/>
    <property type="molecule type" value="Genomic_DNA"/>
</dbReference>
<dbReference type="HOGENOM" id="CLU_088379_0_0_1"/>
<name>B7FMH7_MEDTR</name>
<gene>
    <name evidence="12" type="primary">25481112</name>
    <name evidence="10" type="ordered locus">MTR_8g019020</name>
    <name evidence="11" type="ORF">MTR_0470s0010</name>
</gene>
<dbReference type="EnsemblPlants" id="KEH15878">
    <property type="protein sequence ID" value="KEH15878"/>
    <property type="gene ID" value="MTR_0470s0010"/>
</dbReference>
<evidence type="ECO:0000256" key="1">
    <source>
        <dbReference type="ARBA" id="ARBA00004141"/>
    </source>
</evidence>
<evidence type="ECO:0000256" key="2">
    <source>
        <dbReference type="ARBA" id="ARBA00022692"/>
    </source>
</evidence>
<feature type="transmembrane region" description="Helical" evidence="7">
    <location>
        <begin position="21"/>
        <end position="39"/>
    </location>
</feature>
<accession>B7FMH7</accession>
<evidence type="ECO:0000313" key="10">
    <source>
        <dbReference type="EMBL" id="AET01702.2"/>
    </source>
</evidence>
<sequence length="187" mass="20125">MSIIPQQNPSKDNKWLDDMKGSISLTASLIATLTFSLATNPPGGVVQASLDDSNYCSTILNTRMVNTTICLGEAILATRLKDDYLAFLICNTFCFIASLSVIFVLVSGIPINNKFLIWLLSIVMSIILSGLALTYLFAAGMVTPNSLWDTPGSGFGKALISWVLVVLIVYIIVLVCACVKCAKKCCS</sequence>
<organism evidence="9">
    <name type="scientific">Medicago truncatula</name>
    <name type="common">Barrel medic</name>
    <name type="synonym">Medicago tribuloides</name>
    <dbReference type="NCBI Taxonomy" id="3880"/>
    <lineage>
        <taxon>Eukaryota</taxon>
        <taxon>Viridiplantae</taxon>
        <taxon>Streptophyta</taxon>
        <taxon>Embryophyta</taxon>
        <taxon>Tracheophyta</taxon>
        <taxon>Spermatophyta</taxon>
        <taxon>Magnoliopsida</taxon>
        <taxon>eudicotyledons</taxon>
        <taxon>Gunneridae</taxon>
        <taxon>Pentapetalae</taxon>
        <taxon>rosids</taxon>
        <taxon>fabids</taxon>
        <taxon>Fabales</taxon>
        <taxon>Fabaceae</taxon>
        <taxon>Papilionoideae</taxon>
        <taxon>50 kb inversion clade</taxon>
        <taxon>NPAAA clade</taxon>
        <taxon>Hologalegina</taxon>
        <taxon>IRL clade</taxon>
        <taxon>Trifolieae</taxon>
        <taxon>Medicago</taxon>
    </lineage>
</organism>
<dbReference type="KEGG" id="mtr:11418917"/>
<evidence type="ECO:0000313" key="13">
    <source>
        <dbReference type="Proteomes" id="UP000002051"/>
    </source>
</evidence>
<comment type="subcellular location">
    <subcellularLocation>
        <location evidence="1">Membrane</location>
        <topology evidence="1">Multi-pass membrane protein</topology>
    </subcellularLocation>
</comment>
<dbReference type="PANTHER" id="PTHR24186:SF37">
    <property type="entry name" value="PGG DOMAIN-CONTAINING PROTEIN"/>
    <property type="match status" value="1"/>
</dbReference>
<dbReference type="Proteomes" id="UP000002051">
    <property type="component" value="Chromosome 8"/>
</dbReference>
<keyword evidence="6 7" id="KW-0472">Membrane</keyword>
<keyword evidence="5" id="KW-0040">ANK repeat</keyword>
<evidence type="ECO:0000313" key="12">
    <source>
        <dbReference type="EnsemblPlants" id="AET01702"/>
    </source>
</evidence>
<dbReference type="Pfam" id="PF13962">
    <property type="entry name" value="PGG"/>
    <property type="match status" value="1"/>
</dbReference>
<dbReference type="GO" id="GO:0016020">
    <property type="term" value="C:membrane"/>
    <property type="evidence" value="ECO:0000318"/>
    <property type="project" value="GO_Central"/>
</dbReference>
<reference evidence="9" key="1">
    <citation type="submission" date="2008-12" db="EMBL/GenBank/DDBJ databases">
        <title>Medicago truncatula full length cdna cloning project.</title>
        <authorList>
            <person name="Moskal W."/>
            <person name="Chan A."/>
            <person name="Cheung F."/>
            <person name="Xiao Y."/>
            <person name="Town C.D."/>
        </authorList>
    </citation>
    <scope>NUCLEOTIDE SEQUENCE</scope>
</reference>
<feature type="domain" description="PGG" evidence="8">
    <location>
        <begin position="14"/>
        <end position="142"/>
    </location>
</feature>
<accession>A0A0C3XXG3</accession>
<evidence type="ECO:0000313" key="11">
    <source>
        <dbReference type="EMBL" id="KEH15878.1"/>
    </source>
</evidence>
<dbReference type="EMBL" id="BT053300">
    <property type="protein sequence ID" value="ACJ85960.1"/>
    <property type="molecule type" value="mRNA"/>
</dbReference>
<keyword evidence="2 7" id="KW-0812">Transmembrane</keyword>
<keyword evidence="13" id="KW-1185">Reference proteome</keyword>
<accession>G7LJ21</accession>
<evidence type="ECO:0000256" key="6">
    <source>
        <dbReference type="ARBA" id="ARBA00023136"/>
    </source>
</evidence>
<protein>
    <submittedName>
        <fullName evidence="10">Ankyrin repeat protein</fullName>
    </submittedName>
</protein>
<dbReference type="EMBL" id="KL403195">
    <property type="protein sequence ID" value="KEH15878.1"/>
    <property type="molecule type" value="Genomic_DNA"/>
</dbReference>
<evidence type="ECO:0000259" key="8">
    <source>
        <dbReference type="Pfam" id="PF13962"/>
    </source>
</evidence>
<proteinExistence type="evidence at transcript level"/>
<feature type="transmembrane region" description="Helical" evidence="7">
    <location>
        <begin position="84"/>
        <end position="106"/>
    </location>
</feature>
<feature type="transmembrane region" description="Helical" evidence="7">
    <location>
        <begin position="158"/>
        <end position="179"/>
    </location>
</feature>
<evidence type="ECO:0000313" key="9">
    <source>
        <dbReference type="EMBL" id="ACJ85960.1"/>
    </source>
</evidence>
<evidence type="ECO:0000256" key="7">
    <source>
        <dbReference type="SAM" id="Phobius"/>
    </source>
</evidence>
<evidence type="ECO:0000256" key="5">
    <source>
        <dbReference type="ARBA" id="ARBA00023043"/>
    </source>
</evidence>
<reference evidence="10 13" key="3">
    <citation type="journal article" date="2014" name="BMC Genomics">
        <title>An improved genome release (version Mt4.0) for the model legume Medicago truncatula.</title>
        <authorList>
            <person name="Tang H."/>
            <person name="Krishnakumar V."/>
            <person name="Bidwell S."/>
            <person name="Rosen B."/>
            <person name="Chan A."/>
            <person name="Zhou S."/>
            <person name="Gentzbittel L."/>
            <person name="Childs K.L."/>
            <person name="Yandell M."/>
            <person name="Gundlach H."/>
            <person name="Mayer K.F."/>
            <person name="Schwartz D.C."/>
            <person name="Town C.D."/>
        </authorList>
    </citation>
    <scope>GENOME REANNOTATION</scope>
    <source>
        <strain evidence="10">A17</strain>
        <strain evidence="12 13">cv. Jemalong A17</strain>
    </source>
</reference>
<feature type="transmembrane region" description="Helical" evidence="7">
    <location>
        <begin position="115"/>
        <end position="138"/>
    </location>
</feature>
<reference evidence="12" key="4">
    <citation type="submission" date="2015-04" db="UniProtKB">
        <authorList>
            <consortium name="EnsemblPlants"/>
        </authorList>
    </citation>
    <scope>IDENTIFICATION</scope>
    <source>
        <strain evidence="12">cv. Jemalong A17</strain>
    </source>
</reference>
<keyword evidence="3" id="KW-0677">Repeat</keyword>
<dbReference type="STRING" id="3880.B7FMH7"/>
<evidence type="ECO:0000256" key="3">
    <source>
        <dbReference type="ARBA" id="ARBA00022737"/>
    </source>
</evidence>
<dbReference type="EnsemblPlants" id="AET01702">
    <property type="protein sequence ID" value="AET01702"/>
    <property type="gene ID" value="MTR_8g019020"/>
</dbReference>
<dbReference type="OrthoDB" id="1391728at2759"/>
<evidence type="ECO:0000256" key="4">
    <source>
        <dbReference type="ARBA" id="ARBA00022989"/>
    </source>
</evidence>
<dbReference type="AlphaFoldDB" id="B7FMH7"/>
<keyword evidence="4 7" id="KW-1133">Transmembrane helix</keyword>
<dbReference type="InterPro" id="IPR026961">
    <property type="entry name" value="PGG_dom"/>
</dbReference>
<reference evidence="10 13" key="2">
    <citation type="journal article" date="2011" name="Nature">
        <title>The Medicago genome provides insight into the evolution of rhizobial symbioses.</title>
        <authorList>
            <person name="Young N.D."/>
            <person name="Debelle F."/>
            <person name="Oldroyd G.E."/>
            <person name="Geurts R."/>
            <person name="Cannon S.B."/>
            <person name="Udvardi M.K."/>
            <person name="Benedito V.A."/>
            <person name="Mayer K.F."/>
            <person name="Gouzy J."/>
            <person name="Schoof H."/>
            <person name="Van de Peer Y."/>
            <person name="Proost S."/>
            <person name="Cook D.R."/>
            <person name="Meyers B.C."/>
            <person name="Spannagl M."/>
            <person name="Cheung F."/>
            <person name="De Mita S."/>
            <person name="Krishnakumar V."/>
            <person name="Gundlach H."/>
            <person name="Zhou S."/>
            <person name="Mudge J."/>
            <person name="Bharti A.K."/>
            <person name="Murray J.D."/>
            <person name="Naoumkina M.A."/>
            <person name="Rosen B."/>
            <person name="Silverstein K.A."/>
            <person name="Tang H."/>
            <person name="Rombauts S."/>
            <person name="Zhao P.X."/>
            <person name="Zhou P."/>
            <person name="Barbe V."/>
            <person name="Bardou P."/>
            <person name="Bechner M."/>
            <person name="Bellec A."/>
            <person name="Berger A."/>
            <person name="Berges H."/>
            <person name="Bidwell S."/>
            <person name="Bisseling T."/>
            <person name="Choisne N."/>
            <person name="Couloux A."/>
            <person name="Denny R."/>
            <person name="Deshpande S."/>
            <person name="Dai X."/>
            <person name="Doyle J.J."/>
            <person name="Dudez A.M."/>
            <person name="Farmer A.D."/>
            <person name="Fouteau S."/>
            <person name="Franken C."/>
            <person name="Gibelin C."/>
            <person name="Gish J."/>
            <person name="Goldstein S."/>
            <person name="Gonzalez A.J."/>
            <person name="Green P.J."/>
            <person name="Hallab A."/>
            <person name="Hartog M."/>
            <person name="Hua A."/>
            <person name="Humphray S.J."/>
            <person name="Jeong D.H."/>
            <person name="Jing Y."/>
            <person name="Jocker A."/>
            <person name="Kenton S.M."/>
            <person name="Kim D.J."/>
            <person name="Klee K."/>
            <person name="Lai H."/>
            <person name="Lang C."/>
            <person name="Lin S."/>
            <person name="Macmil S.L."/>
            <person name="Magdelenat G."/>
            <person name="Matthews L."/>
            <person name="McCorrison J."/>
            <person name="Monaghan E.L."/>
            <person name="Mun J.H."/>
            <person name="Najar F.Z."/>
            <person name="Nicholson C."/>
            <person name="Noirot C."/>
            <person name="O'Bleness M."/>
            <person name="Paule C.R."/>
            <person name="Poulain J."/>
            <person name="Prion F."/>
            <person name="Qin B."/>
            <person name="Qu C."/>
            <person name="Retzel E.F."/>
            <person name="Riddle C."/>
            <person name="Sallet E."/>
            <person name="Samain S."/>
            <person name="Samson N."/>
            <person name="Sanders I."/>
            <person name="Saurat O."/>
            <person name="Scarpelli C."/>
            <person name="Schiex T."/>
            <person name="Segurens B."/>
            <person name="Severin A.J."/>
            <person name="Sherrier D.J."/>
            <person name="Shi R."/>
            <person name="Sims S."/>
            <person name="Singer S.R."/>
            <person name="Sinharoy S."/>
            <person name="Sterck L."/>
            <person name="Viollet A."/>
            <person name="Wang B.B."/>
            <person name="Wang K."/>
            <person name="Wang M."/>
            <person name="Wang X."/>
            <person name="Warfsmann J."/>
            <person name="Weissenbach J."/>
            <person name="White D.D."/>
            <person name="White J.D."/>
            <person name="Wiley G.B."/>
            <person name="Wincker P."/>
            <person name="Xing Y."/>
            <person name="Yang L."/>
            <person name="Yao Z."/>
            <person name="Ying F."/>
            <person name="Zhai J."/>
            <person name="Zhou L."/>
            <person name="Zuber A."/>
            <person name="Denarie J."/>
            <person name="Dixon R.A."/>
            <person name="May G.D."/>
            <person name="Schwartz D.C."/>
            <person name="Rogers J."/>
            <person name="Quetier F."/>
            <person name="Town C.D."/>
            <person name="Roe B.A."/>
        </authorList>
    </citation>
    <scope>NUCLEOTIDE SEQUENCE [LARGE SCALE GENOMIC DNA]</scope>
    <source>
        <strain evidence="10">A17</strain>
        <strain evidence="12 13">cv. Jemalong A17</strain>
    </source>
</reference>